<name>A0AAJ6Z3S0_PAPXU</name>
<feature type="coiled-coil region" evidence="8">
    <location>
        <begin position="949"/>
        <end position="1020"/>
    </location>
</feature>
<evidence type="ECO:0000256" key="2">
    <source>
        <dbReference type="ARBA" id="ARBA00004300"/>
    </source>
</evidence>
<sequence>MVETDWRQILSLSQKELLQADKEELCESLSWMEVDDIELNFSDLKTLFRLAQDILKYKSEQVKNLGGELNAIHKKKGKKQSRNDNAGTSSNNALETITHQEQVIKANKDILEQLYADIAELEERKTKYKDQSIDIEKDSISSPDVLSEIDAKAQLENEIVQKNKHIRKLLGHVKILEEENTKFKEKITILKDKLKEATKIIEDLTEKLLASSNECNRIKETIGSLELAKSNLLDEISTLRQEILSKGINTDNVHEDAKTKIQHLKNLIKNLRLEIEKLTIENNKLKEGLSMRSTPKNSEEKQENRMDETRIKELVDKLAEASKEILLSVNVIDVLKSENKQLKSLLEETHNTDLDFKNESDDGKERKMINELKKKIKKLTATLQSTEQMLVMREKEVLELSSELGLLQSDDGIATLMKAVKNKKQQLKFKEEGIKSLIKDINNLTQVVNDLQIENETMRRQLNLSDSDKIPTEGILLEYHNLKEHNKTLSKEIRAFENELVTLEMKNREQREIISKNAKLLSTKETSISKTNNSDTKIKNDDKLQRVEEEVLLEEKSDKLNGNINEEIDVHSLIEENEGLRKGLEEIFNYLKDNCDGSTGVLAFECPSLEAVLCALEARHAAGWFAPHIATTLQLKAALGGKDALLTALQQSRKEVFNLMTQLSKESQKCAEMETKVHELESQMKTKAERKSDDYNANFGIFNSYVFDNENKEVNLLNKSELEKVSLNRNSLYEKEVRNALVYFRSKFEMLFDKMTEIAISTSDEKSKWLIQEENYKAQIENLKMSHISNGDEDHSDISAGLISSPNISFLERKCTYLEEMYKNIRTCYENINNEILENKKEKLKSTLYFETQIQNLVIIIVNLIEKIRCSMPEDLFWKQNKIFNEIVTKYRQGLNYDLMNVESKKIKQLDNDKINANDTTMKISQNRKCTKEDKNSDSKVEKIAPQTLQEIRSELDAKNKLIEQLVKRNTELQELQANLIDNTLASETKDEITSLKQNLHQLNDENKQLKDKFLEIKTQYDVVMSQFQHDERKRLNYETEINLLRHQILDLQSTGDNKAVIARLSNEILVAHLQASERHQTVESLKQYLNREKEMRENAEEALLAQQKILEMFTIKYENKFRYMHEVLQTLRLEYQGGLPMTSAENYLKGLKELADKTKDVDEKFTEIEDLRFNLMAKHSVYDQILNLTSGNCSENSKNCQHKLQLIVSQGTQVRELEHCNNKIQALEKTRKNLLERCNSLDKTLVMVSQGLRDTFIEENILKEKNNNNTKDIVDIESEDSQSDSDIGSSTKESGTFTLPKPRTTQLTYQINFNSNEKKSVATLTNFPERKFGNSELSNVAIQTNIDNAQRINKLIQTEKDDSSSELKQHIDNLEIANKDAKKKLSDSLSKLEQREKTITRANEENKSLHLKIQNLVDTNAKLISLNEDLQKSAELLKKEIEDFKKSHNEQCNKIKKKAKEDTQSLLESVERIEKEKNGIMTEYKQLLDRERNDNCENVKTLKSKLVALQAEIDRKASVVGGCNDDIIKQNIAKYSLKNAELENKCFKLENNLEDYKREVVSCQSELQRWKNLAAERLEKMQQMGLQLKERHNYEVESYKAENQHWLMQLNETQREHIELRTQLSEQKALHVKQLAEKDAQIEQLRTIVHNLKTQIMNMQTMLSVQDPSFDLSAIVEVEEASDFSQQGSDRLELKFDSTVDFHDMQDDFTKMSTSTMIWQEPIIERLRREKQLLAKQNGVLRRQIKAIAARERRSRLDAQNLKNQVFRISTSGSKAVCAETAALHNKIATLQAQLTSARRDNNSSVALWDKWKRAQQAAERWQARYEEKCQEVIKLEGGLNMARSAVARLEKEKRLLLSRLSEPKNEKLSAREKQDGEASEKRLSRSEYDPSEMQTVPVSTRALLERIEAQQRRIAALEVAEKGNEPLVSEYEKSLAEITSLKGQVLKLESTLLETQIRSPYKQEVKPELEYWKSYCNMLKEENSQLTLRVSSLESAPATAHQHRVNDLEQTVLTLRGLVSKLQAEQKSSATNIKRVDSRPTSGRSTSDKTRNQLESCKTEIANLKRTIQEKDALLERSKDMLRIAAEREDELLNENTFLRRQLEELTDYKRDSVSD</sequence>
<feature type="region of interest" description="Disordered" evidence="9">
    <location>
        <begin position="1867"/>
        <end position="1898"/>
    </location>
</feature>
<feature type="region of interest" description="Disordered" evidence="9">
    <location>
        <begin position="73"/>
        <end position="93"/>
    </location>
</feature>
<feature type="coiled-coil region" evidence="8">
    <location>
        <begin position="166"/>
        <end position="389"/>
    </location>
</feature>
<dbReference type="KEGG" id="pxu:106115767"/>
<evidence type="ECO:0000256" key="8">
    <source>
        <dbReference type="SAM" id="Coils"/>
    </source>
</evidence>
<dbReference type="PANTHER" id="PTHR18879:SF20">
    <property type="entry name" value="CENTROSOMAL PROTEIN OF 290 KDA"/>
    <property type="match status" value="1"/>
</dbReference>
<feature type="compositionally biased region" description="Basic and acidic residues" evidence="9">
    <location>
        <begin position="1867"/>
        <end position="1890"/>
    </location>
</feature>
<dbReference type="GeneID" id="106115767"/>
<reference evidence="10" key="1">
    <citation type="submission" date="2025-08" db="UniProtKB">
        <authorList>
            <consortium name="RefSeq"/>
        </authorList>
    </citation>
    <scope>IDENTIFICATION</scope>
</reference>
<keyword evidence="5 8" id="KW-0175">Coiled coil</keyword>
<feature type="coiled-coil region" evidence="8">
    <location>
        <begin position="1365"/>
        <end position="1491"/>
    </location>
</feature>
<feature type="coiled-coil region" evidence="8">
    <location>
        <begin position="1533"/>
        <end position="1656"/>
    </location>
</feature>
<dbReference type="GO" id="GO:0005813">
    <property type="term" value="C:centrosome"/>
    <property type="evidence" value="ECO:0007669"/>
    <property type="project" value="UniProtKB-SubCell"/>
</dbReference>
<evidence type="ECO:0000256" key="6">
    <source>
        <dbReference type="ARBA" id="ARBA00023212"/>
    </source>
</evidence>
<feature type="coiled-coil region" evidence="8">
    <location>
        <begin position="104"/>
        <end position="138"/>
    </location>
</feature>
<feature type="compositionally biased region" description="Polar residues" evidence="9">
    <location>
        <begin position="1292"/>
        <end position="1304"/>
    </location>
</feature>
<protein>
    <submittedName>
        <fullName evidence="10">Centrosomal protein of 290 kDa-like isoform X1</fullName>
    </submittedName>
</protein>
<dbReference type="GO" id="GO:0030030">
    <property type="term" value="P:cell projection organization"/>
    <property type="evidence" value="ECO:0007669"/>
    <property type="project" value="UniProtKB-KW"/>
</dbReference>
<accession>A0AAJ6Z3S0</accession>
<dbReference type="Proteomes" id="UP000694872">
    <property type="component" value="Unplaced"/>
</dbReference>
<proteinExistence type="predicted"/>
<evidence type="ECO:0000256" key="7">
    <source>
        <dbReference type="ARBA" id="ARBA00023273"/>
    </source>
</evidence>
<evidence type="ECO:0000256" key="5">
    <source>
        <dbReference type="ARBA" id="ARBA00023054"/>
    </source>
</evidence>
<feature type="coiled-coil region" evidence="8">
    <location>
        <begin position="1218"/>
        <end position="1245"/>
    </location>
</feature>
<comment type="subcellular location">
    <subcellularLocation>
        <location evidence="1">Cytoplasm</location>
        <location evidence="1">Cytoskeleton</location>
        <location evidence="1">Cilium basal body</location>
    </subcellularLocation>
    <subcellularLocation>
        <location evidence="2">Cytoplasm</location>
        <location evidence="2">Cytoskeleton</location>
        <location evidence="2">Microtubule organizing center</location>
        <location evidence="2">Centrosome</location>
    </subcellularLocation>
</comment>
<feature type="coiled-coil region" evidence="8">
    <location>
        <begin position="1083"/>
        <end position="1110"/>
    </location>
</feature>
<feature type="coiled-coil region" evidence="8">
    <location>
        <begin position="434"/>
        <end position="513"/>
    </location>
</feature>
<keyword evidence="7" id="KW-0966">Cell projection</keyword>
<organism evidence="10">
    <name type="scientific">Papilio xuthus</name>
    <name type="common">Asian swallowtail butterfly</name>
    <dbReference type="NCBI Taxonomy" id="66420"/>
    <lineage>
        <taxon>Eukaryota</taxon>
        <taxon>Metazoa</taxon>
        <taxon>Ecdysozoa</taxon>
        <taxon>Arthropoda</taxon>
        <taxon>Hexapoda</taxon>
        <taxon>Insecta</taxon>
        <taxon>Pterygota</taxon>
        <taxon>Neoptera</taxon>
        <taxon>Endopterygota</taxon>
        <taxon>Lepidoptera</taxon>
        <taxon>Glossata</taxon>
        <taxon>Ditrysia</taxon>
        <taxon>Papilionoidea</taxon>
        <taxon>Papilionidae</taxon>
        <taxon>Papilioninae</taxon>
        <taxon>Papilio</taxon>
    </lineage>
</organism>
<feature type="coiled-coil region" evidence="8">
    <location>
        <begin position="663"/>
        <end position="690"/>
    </location>
</feature>
<keyword evidence="3" id="KW-0963">Cytoplasm</keyword>
<keyword evidence="6" id="KW-0206">Cytoskeleton</keyword>
<dbReference type="RefSeq" id="XP_013164737.1">
    <property type="nucleotide sequence ID" value="XM_013309283.1"/>
</dbReference>
<evidence type="ECO:0000256" key="3">
    <source>
        <dbReference type="ARBA" id="ARBA00022490"/>
    </source>
</evidence>
<keyword evidence="4" id="KW-0970">Cilium biogenesis/degradation</keyword>
<feature type="region of interest" description="Disordered" evidence="9">
    <location>
        <begin position="2031"/>
        <end position="2056"/>
    </location>
</feature>
<evidence type="ECO:0000256" key="4">
    <source>
        <dbReference type="ARBA" id="ARBA00022794"/>
    </source>
</evidence>
<feature type="region of interest" description="Disordered" evidence="9">
    <location>
        <begin position="1273"/>
        <end position="1304"/>
    </location>
</feature>
<dbReference type="InterPro" id="IPR026201">
    <property type="entry name" value="Cep290"/>
</dbReference>
<evidence type="ECO:0000256" key="1">
    <source>
        <dbReference type="ARBA" id="ARBA00004120"/>
    </source>
</evidence>
<feature type="compositionally biased region" description="Polar residues" evidence="9">
    <location>
        <begin position="83"/>
        <end position="93"/>
    </location>
</feature>
<evidence type="ECO:0000256" key="9">
    <source>
        <dbReference type="SAM" id="MobiDB-lite"/>
    </source>
</evidence>
<evidence type="ECO:0000313" key="10">
    <source>
        <dbReference type="RefSeq" id="XP_013164737.1"/>
    </source>
</evidence>
<gene>
    <name evidence="10" type="primary">LOC106115767</name>
</gene>
<dbReference type="PANTHER" id="PTHR18879">
    <property type="entry name" value="CENTROSOMAL PROTEIN OF 290 KDA"/>
    <property type="match status" value="1"/>
</dbReference>